<keyword evidence="4" id="KW-0472">Membrane</keyword>
<protein>
    <recommendedName>
        <fullName evidence="5">Peptidase A1 domain-containing protein</fullName>
    </recommendedName>
</protein>
<dbReference type="PROSITE" id="PS51767">
    <property type="entry name" value="PEPTIDASE_A1"/>
    <property type="match status" value="1"/>
</dbReference>
<dbReference type="GO" id="GO:0004190">
    <property type="term" value="F:aspartic-type endopeptidase activity"/>
    <property type="evidence" value="ECO:0007669"/>
    <property type="project" value="UniProtKB-KW"/>
</dbReference>
<dbReference type="PANTHER" id="PTHR47966:SF51">
    <property type="entry name" value="BETA-SITE APP-CLEAVING ENZYME, ISOFORM A-RELATED"/>
    <property type="match status" value="1"/>
</dbReference>
<reference evidence="6" key="1">
    <citation type="journal article" date="2022" name="Proc. Natl. Acad. Sci. U.S.A.">
        <title>Life cycle and functional genomics of the unicellular red alga Galdieria for elucidating algal and plant evolution and industrial use.</title>
        <authorList>
            <person name="Hirooka S."/>
            <person name="Itabashi T."/>
            <person name="Ichinose T.M."/>
            <person name="Onuma R."/>
            <person name="Fujiwara T."/>
            <person name="Yamashita S."/>
            <person name="Jong L.W."/>
            <person name="Tomita R."/>
            <person name="Iwane A.H."/>
            <person name="Miyagishima S.Y."/>
        </authorList>
    </citation>
    <scope>NUCLEOTIDE SEQUENCE</scope>
    <source>
        <strain evidence="6">NBRC 102759</strain>
    </source>
</reference>
<evidence type="ECO:0000256" key="3">
    <source>
        <dbReference type="RuleBase" id="RU000454"/>
    </source>
</evidence>
<proteinExistence type="inferred from homology"/>
<dbReference type="InterPro" id="IPR001969">
    <property type="entry name" value="Aspartic_peptidase_AS"/>
</dbReference>
<dbReference type="PROSITE" id="PS00141">
    <property type="entry name" value="ASP_PROTEASE"/>
    <property type="match status" value="1"/>
</dbReference>
<dbReference type="InterPro" id="IPR001461">
    <property type="entry name" value="Aspartic_peptidase_A1"/>
</dbReference>
<evidence type="ECO:0000256" key="1">
    <source>
        <dbReference type="ARBA" id="ARBA00007447"/>
    </source>
</evidence>
<feature type="domain" description="Peptidase A1" evidence="5">
    <location>
        <begin position="136"/>
        <end position="471"/>
    </location>
</feature>
<evidence type="ECO:0000256" key="2">
    <source>
        <dbReference type="PIRSR" id="PIRSR601461-1"/>
    </source>
</evidence>
<dbReference type="CDD" id="cd05471">
    <property type="entry name" value="pepsin_like"/>
    <property type="match status" value="1"/>
</dbReference>
<keyword evidence="3" id="KW-0378">Hydrolase</keyword>
<dbReference type="InterPro" id="IPR033121">
    <property type="entry name" value="PEPTIDASE_A1"/>
</dbReference>
<dbReference type="SUPFAM" id="SSF50630">
    <property type="entry name" value="Acid proteases"/>
    <property type="match status" value="1"/>
</dbReference>
<dbReference type="GO" id="GO:0006508">
    <property type="term" value="P:proteolysis"/>
    <property type="evidence" value="ECO:0007669"/>
    <property type="project" value="UniProtKB-KW"/>
</dbReference>
<organism evidence="6 7">
    <name type="scientific">Galdieria partita</name>
    <dbReference type="NCBI Taxonomy" id="83374"/>
    <lineage>
        <taxon>Eukaryota</taxon>
        <taxon>Rhodophyta</taxon>
        <taxon>Bangiophyceae</taxon>
        <taxon>Galdieriales</taxon>
        <taxon>Galdieriaceae</taxon>
        <taxon>Galdieria</taxon>
    </lineage>
</organism>
<keyword evidence="3" id="KW-0064">Aspartyl protease</keyword>
<comment type="caution">
    <text evidence="6">The sequence shown here is derived from an EMBL/GenBank/DDBJ whole genome shotgun (WGS) entry which is preliminary data.</text>
</comment>
<feature type="active site" evidence="2">
    <location>
        <position position="351"/>
    </location>
</feature>
<gene>
    <name evidence="6" type="ORF">GpartN1_g3935.t1</name>
</gene>
<feature type="active site" evidence="2">
    <location>
        <position position="152"/>
    </location>
</feature>
<keyword evidence="7" id="KW-1185">Reference proteome</keyword>
<keyword evidence="4" id="KW-0812">Transmembrane</keyword>
<sequence length="552" mass="59673">MYRAFSEYGFLFSCRSASVLCCFLAYFLVCACADIEFRMVDKSSVLLINKERKPCFIRNRDGSQALSLPLHPRVSMKSDNFVFNSQSQTWSTKFDKRNISEQIFGHHSQRNSDTKLGSVERYFEEYLHGNYSFGEYYVEVDIGGTTVYLQLDTGSSNLIVNTNDCSECNSAPSVSVSSFSKISCTSSSCSNSYCAPSPLSADCGFSIQYGSGSATGVLLRGNVGIANVTASDIVFGGILKESSGFEPSRVSGILGMAYNSLACQPTCVTTLFDELYEQGIIAHRIFTVLLNPSNGVLVLGGAGNFESNESTQIPILQEEGEYTYYIVSLQSVSVGTESVWSSSSGEKAIVDTGTTLLYVTSDIFSKLVSFFESFSSTNKDYWSELKSKPSSTKTFPQNSSYISSLPNISFSLSSNVVLEVSSSQYILCESDKCQFAIGIGSSSFPTIIFGDMLLQNYYVIFDQGSNVLVFGPAVPVSSLALSDMPGVGDISISNGSSGSSTIPTYGIVLIVVAAVAVAGVVGIGVALIVRRKRRQRLLESPQYAVGVYGMRI</sequence>
<dbReference type="InterPro" id="IPR034164">
    <property type="entry name" value="Pepsin-like_dom"/>
</dbReference>
<dbReference type="EMBL" id="BQMJ01000030">
    <property type="protein sequence ID" value="GJQ12144.1"/>
    <property type="molecule type" value="Genomic_DNA"/>
</dbReference>
<evidence type="ECO:0000313" key="6">
    <source>
        <dbReference type="EMBL" id="GJQ12144.1"/>
    </source>
</evidence>
<evidence type="ECO:0000313" key="7">
    <source>
        <dbReference type="Proteomes" id="UP001061958"/>
    </source>
</evidence>
<dbReference type="InterPro" id="IPR021109">
    <property type="entry name" value="Peptidase_aspartic_dom_sf"/>
</dbReference>
<comment type="similarity">
    <text evidence="1 3">Belongs to the peptidase A1 family.</text>
</comment>
<evidence type="ECO:0000256" key="4">
    <source>
        <dbReference type="SAM" id="Phobius"/>
    </source>
</evidence>
<feature type="transmembrane region" description="Helical" evidence="4">
    <location>
        <begin position="505"/>
        <end position="529"/>
    </location>
</feature>
<dbReference type="PROSITE" id="PS51257">
    <property type="entry name" value="PROKAR_LIPOPROTEIN"/>
    <property type="match status" value="1"/>
</dbReference>
<dbReference type="PRINTS" id="PR00792">
    <property type="entry name" value="PEPSIN"/>
</dbReference>
<reference evidence="6" key="2">
    <citation type="submission" date="2022-01" db="EMBL/GenBank/DDBJ databases">
        <authorList>
            <person name="Hirooka S."/>
            <person name="Miyagishima S.Y."/>
        </authorList>
    </citation>
    <scope>NUCLEOTIDE SEQUENCE</scope>
    <source>
        <strain evidence="6">NBRC 102759</strain>
    </source>
</reference>
<evidence type="ECO:0000259" key="5">
    <source>
        <dbReference type="PROSITE" id="PS51767"/>
    </source>
</evidence>
<dbReference type="AlphaFoldDB" id="A0A9C7UQN7"/>
<name>A0A9C7UQN7_9RHOD</name>
<dbReference type="Gene3D" id="2.40.70.10">
    <property type="entry name" value="Acid Proteases"/>
    <property type="match status" value="2"/>
</dbReference>
<keyword evidence="4" id="KW-1133">Transmembrane helix</keyword>
<dbReference type="PANTHER" id="PTHR47966">
    <property type="entry name" value="BETA-SITE APP-CLEAVING ENZYME, ISOFORM A-RELATED"/>
    <property type="match status" value="1"/>
</dbReference>
<dbReference type="Proteomes" id="UP001061958">
    <property type="component" value="Unassembled WGS sequence"/>
</dbReference>
<keyword evidence="3" id="KW-0645">Protease</keyword>
<dbReference type="OrthoDB" id="771136at2759"/>
<dbReference type="Pfam" id="PF00026">
    <property type="entry name" value="Asp"/>
    <property type="match status" value="1"/>
</dbReference>
<accession>A0A9C7UQN7</accession>